<gene>
    <name evidence="15" type="ORF">LARSCL_LOCUS18334</name>
</gene>
<evidence type="ECO:0000256" key="9">
    <source>
        <dbReference type="ARBA" id="ARBA00047899"/>
    </source>
</evidence>
<dbReference type="GO" id="GO:0000184">
    <property type="term" value="P:nuclear-transcribed mRNA catabolic process, nonsense-mediated decay"/>
    <property type="evidence" value="ECO:0007669"/>
    <property type="project" value="UniProtKB-KW"/>
</dbReference>
<evidence type="ECO:0000256" key="6">
    <source>
        <dbReference type="ARBA" id="ARBA00022777"/>
    </source>
</evidence>
<comment type="catalytic activity">
    <reaction evidence="10">
        <text>L-seryl-[protein] + ATP = O-phospho-L-seryl-[protein] + ADP + H(+)</text>
        <dbReference type="Rhea" id="RHEA:17989"/>
        <dbReference type="Rhea" id="RHEA-COMP:9863"/>
        <dbReference type="Rhea" id="RHEA-COMP:11604"/>
        <dbReference type="ChEBI" id="CHEBI:15378"/>
        <dbReference type="ChEBI" id="CHEBI:29999"/>
        <dbReference type="ChEBI" id="CHEBI:30616"/>
        <dbReference type="ChEBI" id="CHEBI:83421"/>
        <dbReference type="ChEBI" id="CHEBI:456216"/>
        <dbReference type="EC" id="2.7.11.1"/>
    </reaction>
</comment>
<comment type="catalytic activity">
    <reaction evidence="9">
        <text>L-threonyl-[protein] + ATP = O-phospho-L-threonyl-[protein] + ADP + H(+)</text>
        <dbReference type="Rhea" id="RHEA:46608"/>
        <dbReference type="Rhea" id="RHEA-COMP:11060"/>
        <dbReference type="Rhea" id="RHEA-COMP:11605"/>
        <dbReference type="ChEBI" id="CHEBI:15378"/>
        <dbReference type="ChEBI" id="CHEBI:30013"/>
        <dbReference type="ChEBI" id="CHEBI:30616"/>
        <dbReference type="ChEBI" id="CHEBI:61977"/>
        <dbReference type="ChEBI" id="CHEBI:456216"/>
        <dbReference type="EC" id="2.7.11.1"/>
    </reaction>
</comment>
<dbReference type="SMART" id="SM01345">
    <property type="entry name" value="Rapamycin_bind"/>
    <property type="match status" value="1"/>
</dbReference>
<dbReference type="InterPro" id="IPR016024">
    <property type="entry name" value="ARM-type_fold"/>
</dbReference>
<dbReference type="PROSITE" id="PS00916">
    <property type="entry name" value="PI3_4_KINASE_2"/>
    <property type="match status" value="1"/>
</dbReference>
<dbReference type="GO" id="GO:0005634">
    <property type="term" value="C:nucleus"/>
    <property type="evidence" value="ECO:0007669"/>
    <property type="project" value="TreeGrafter"/>
</dbReference>
<feature type="compositionally biased region" description="Basic and acidic residues" evidence="11">
    <location>
        <begin position="9"/>
        <end position="40"/>
    </location>
</feature>
<dbReference type="GO" id="GO:0004674">
    <property type="term" value="F:protein serine/threonine kinase activity"/>
    <property type="evidence" value="ECO:0007669"/>
    <property type="project" value="UniProtKB-KW"/>
</dbReference>
<evidence type="ECO:0000256" key="10">
    <source>
        <dbReference type="ARBA" id="ARBA00048679"/>
    </source>
</evidence>
<evidence type="ECO:0000313" key="15">
    <source>
        <dbReference type="EMBL" id="CAL1293675.1"/>
    </source>
</evidence>
<evidence type="ECO:0000256" key="1">
    <source>
        <dbReference type="ARBA" id="ARBA00011031"/>
    </source>
</evidence>
<dbReference type="SUPFAM" id="SSF48371">
    <property type="entry name" value="ARM repeat"/>
    <property type="match status" value="2"/>
</dbReference>
<dbReference type="PROSITE" id="PS51189">
    <property type="entry name" value="FAT"/>
    <property type="match status" value="1"/>
</dbReference>
<feature type="compositionally biased region" description="Polar residues" evidence="11">
    <location>
        <begin position="102"/>
        <end position="117"/>
    </location>
</feature>
<dbReference type="EMBL" id="CAXIEN010000332">
    <property type="protein sequence ID" value="CAL1293675.1"/>
    <property type="molecule type" value="Genomic_DNA"/>
</dbReference>
<dbReference type="SMART" id="SM00146">
    <property type="entry name" value="PI3Kc"/>
    <property type="match status" value="1"/>
</dbReference>
<evidence type="ECO:0000313" key="16">
    <source>
        <dbReference type="Proteomes" id="UP001497382"/>
    </source>
</evidence>
<evidence type="ECO:0000259" key="13">
    <source>
        <dbReference type="PROSITE" id="PS51189"/>
    </source>
</evidence>
<feature type="region of interest" description="Disordered" evidence="11">
    <location>
        <begin position="3532"/>
        <end position="3554"/>
    </location>
</feature>
<dbReference type="Gene3D" id="1.10.1070.11">
    <property type="entry name" value="Phosphatidylinositol 3-/4-kinase, catalytic domain"/>
    <property type="match status" value="1"/>
</dbReference>
<feature type="domain" description="FAT" evidence="13">
    <location>
        <begin position="1518"/>
        <end position="1876"/>
    </location>
</feature>
<dbReference type="Gene3D" id="3.30.1010.10">
    <property type="entry name" value="Phosphatidylinositol 3-kinase Catalytic Subunit, Chain A, domain 4"/>
    <property type="match status" value="1"/>
</dbReference>
<name>A0AAV2BCR0_9ARAC</name>
<sequence>MNQRSTFSRTKEPRREKIIRTRRDEDERFQDEPPTRRSSSERPNTSHASSYTRFKDNFSDKPRSNSRDTQGSLVFRRQERGKLQTNFSKGSSGEVSPGRVSLTDSMRNESSGRSNYISHYTRGINSRERDYNTKRSGYLDNSHIVDEARLKNILHRLLRDEDKERQASLIRQLRGIFEHPENFKTIQANKDDIFSTFEDFIQLGLNTELKHEFVLTVGSLGAVLGFKAKGLLEWEFNVISLSKSEDVRILILKSLLEMLKIDGEKKNISELVPMIMAKLQSALEVADVPDLLIAIVNVITEIANKYPEVFSKHFSDTVDILIGWHIDATQQQSVIEFTSSTLIGFQQFWISDINFTITLLGQFLEDMESYAEGLPKVKPQPKKSVLYLKELAQSKLNLTGSTENSNSVDENIRKIKSLIRVLITVLKSIGDLITIDENGPITPAFITEMLKNFLKCVKITVEYCFFSDLITSANECLVLLLKLNHSHSKNALDELMVYIELLQSKNNGFVYESHLVSILCVMISFVKAVGTYLPVEFVTTMFSPTSVIRELRLSPSEKIQRLLMELYHVVLAVKKVQTMEECYKCILSDITEAHCELLKSCSEASQNATNLKVHEVTLLLSICGLVEIGNIKHSLIGIFALKPSFFDLMINHLKPTELELAKNFPGLQASILYTLYSHCQRHSHYVNNSALLNPKSSSAGSPMSASGHSSPIMTDVPPPSPSSGNLEKIIQLLIELLEGQCNSFDSKLLAAMWTTEILEQIQPHLPRLLQNSSFNGLLQAILNTGFSHYSAICKFCCKSLYIFLKWAVAGLSDSILQRYYDLCILRLNSHDPEIQDEFASLLSLIPLDIILKGPTANLSKGGYLQPSAKDHESSNKPLSSLDVWTVFRGYMGRSSSGNFFGHHFRSITNFILQGKEPQEKNWLLRLYISCPPPERRSRVDSLLNQLSNISSAVLWFWAVWEVAQFCVVNKLRTPLGKPQETFMAIEGALKSAAKPSKNQEGFYSEAKQVTLLRYNLLLSLMEHLEKHMYNAYEGCAAALPSPPKNVRTFFRTNKSTCHEWLSRVRSTAVVVALNAGCPAAAVRHGFELLKELKNNGTTLNSEFENTLYGIVKALILLHCPEAILGLYIWCKENFSRKFTWIKASVDCAAGRLENAVNEYLCILQSLSHSISPEKKAKQTEDLNKTHDKLKNVANDQEVLVTKVNGNDISTNKHQIDVHLHSFLINQVIDCYVKLQSWPEAVKWSEFLENVKFHQNGLSIQGSSSSNNLSFLRCLSSFEESSTAFSKKDATTLVNNLTNSESQTNSLWTMEEQFSKTQKTIMSVAINAETKSRSSEIMRDISDQIKEAKGDVLKLMKISTLNWPPQLEANQASLFLSASRFHFNKISSTLLRENVKFDPSDCYSSVLGFLLNWENIWLRMNQSSPSGKLQGGFFDLLMVTARLARKQQNFNMCHKLIFKALNHLCKHSPNYEPRELNFPNNFDISNMDSLKSMMTKTINWSLSEKLIKIQRESAKLLHCAGEYESSCDLLLKSVSVVSCHLRQMKGSNILDEPVDQLSELNSRSMLNLVKYIQHDTRLNSQENSELCASKEAVWYSLLKNTVKDLRPLNSASLCKHFENGLPHEKVVNEPDYLVGQLLQLSVYQCPTLAKSWCNFASWCYGHGRKVVNTACNGSLNILPEEKERILTLIPNVHKEDLDTLLSIITSLHNASGSEWDNQEMDYTESGVEEIRWQLMAHCPFLLKLENQESVIESIIDVWKGLVSRAYSYYRIAAVSYLQYLKLNGKAANKEKTEDDNVTATLRLLRLVVKHASELRDVLEDGLAETPTAPWRGIIPQLFSRLNHPEMYVRQSISDLLCRVAQAAPHLIVFPAVVGSLTLKVGPQFREEASGLFGAYFSDAAEDASESQVEGSQVSPADELPHPIGSLSDDDSEDDRQKTAIMQNCFTALVETLGSQDERTISEAKNLIHELHRITLLWDELWLGTMNMHQNEVNRRFLNLEKEISKVMSNQFLSKEEKREIIKEKHNVYVKPTLYLLEQLQTITSQPAETPHEQWFQKTFEKPIENAMNKLKNPEDPSRPQESWAVFKQLYQLLQQKVQQQSRSHLNMEHISPILAALKSTVIPMPGINKASGVVTVQSVHNTVSILPTKTKPKKLAFIGSDGHRYTYLFKGLEDLHLDERIMQFLSIVNNMFAKNKRHGKQVYYARHYSVTPLGPRSGLIQWVDGATPLFGLYKRWQQREASASGAKGQNSNGNVGTILRPSEIFYNKLTPLLKEKNINSLDNRKEWPLSVLLEVLKQLMSETADDLLAKELWCSCSSSQEWWNVTLTYNYSTAVMSIIGYIIGLGDRHLDNVLVDLSTGEVVHIDYNVCFEKGKNLRVPEKVPFRMTPNIKTALGLTGVEGVFRTSCEHVLKVLRKGRETLLTLLEAFVYDPLVDWTPGSEGGYTGAVYGGRQAWAAEAKQTRQDMELDIALSMFAIRVAEMKGEWLKNRDDLLSAFPKLEGLLQEWKNAQSGLQMAETELQEACQEKALLEEALANPNHNLYSVPTRYDETTIVKTTVNATKEAVVEKLNECKKWHALHCEALSNVSGSELNKKYGDVSNDQNYDTLSVAPVVEFLQSAGQGQLVQQCEHAESELASTLQQRRLTMRNCIDLLTTYATVILQFGPSYKEQNRCFKWQQWLESLLADFSSLKCIEIIADFRNQYGRDGTDAIQSAISLNVQFQSFLNDTNAKILTFMERIRMEGVEDKNALATFAEETKCAVLHYLTESGESCHLAFLCVLAEALCTIRKQLFMMENAAGASGDRLVDLTSWNGDWFLDEISSTCANVAQYVQLLLDSSVIKNNELKSALQGVKLAHIVFLALEDLNLHFQNIILPEAIQTALEPSVIEMVAKLDRIIARCGIPLEKLISDLQCNITNLILETQITENRVADTVKKLRNEFESLMQRSEPQITGLNQGQMLLMGFNGLFTKVDSDLETLLTFLDNLVVPASWQKLDFYSDTISLAPSIHYLGARPILKDIYFVKKLSAMQQAFHGCHSFAASLQVNSRPGILEREMHLISDHQLVKPVKQFIADYVCHMVLGLPSQAIGFAVCMMVNHLGYDLSAEIELRDIGVENKAPTEEILDKACKWCVSKHFSEAQLPALSTLLGAFDTAWRKEDLARRLEQYLVVARGGQQRAQLHLARFQWLNEDLLMQGNIGALQSPSVSSRATVMSEIRKSVNTLVTFDCVVNSAQERYLNLTSGIEQRLKWAAGANPSLSTVQEEFEAAIAAKTTIITSANQISRELVTVCNSILHFEALRTKTTEALSSDNTFIALITRCKETCELAESCQSQISVIEEHLISLQPLEKDGVTTEWLTSVIRKVSQSLSSSREKLELQKTATNACWEALHHQVAHVHDLISVHHKLMSEVRHILRNLAKHEEQELGIDYKADGHIHRYMAMYKEFSERISAIVSKLLAEAQDMDANSVATVEAEIPVLSASALEIYNQLLDLAGPLGNRKHGLTEAESSKLNNKKNLLSPLYEPALALSPAVRPKTPRGGTPKKTAIARDPRTGKAVQERNTYATNVWKRIKMKLDGKDPDPSKKASISEQVDFVIKEATHLENLAVLYEGWTPWV</sequence>
<keyword evidence="3" id="KW-0723">Serine/threonine-protein kinase</keyword>
<feature type="compositionally biased region" description="Polar residues" evidence="11">
    <location>
        <begin position="41"/>
        <end position="52"/>
    </location>
</feature>
<feature type="compositionally biased region" description="Polar residues" evidence="11">
    <location>
        <begin position="83"/>
        <end position="94"/>
    </location>
</feature>
<keyword evidence="6" id="KW-0418">Kinase</keyword>
<feature type="domain" description="PI3K/PI4K catalytic" evidence="12">
    <location>
        <begin position="2138"/>
        <end position="2478"/>
    </location>
</feature>
<feature type="compositionally biased region" description="Polar residues" evidence="11">
    <location>
        <begin position="1904"/>
        <end position="1913"/>
    </location>
</feature>
<dbReference type="PANTHER" id="PTHR11139">
    <property type="entry name" value="ATAXIA TELANGIECTASIA MUTATED ATM -RELATED"/>
    <property type="match status" value="1"/>
</dbReference>
<keyword evidence="4" id="KW-0808">Transferase</keyword>
<protein>
    <recommendedName>
        <fullName evidence="2">non-specific serine/threonine protein kinase</fullName>
        <ecNumber evidence="2">2.7.11.1</ecNumber>
    </recommendedName>
</protein>
<organism evidence="15 16">
    <name type="scientific">Larinioides sclopetarius</name>
    <dbReference type="NCBI Taxonomy" id="280406"/>
    <lineage>
        <taxon>Eukaryota</taxon>
        <taxon>Metazoa</taxon>
        <taxon>Ecdysozoa</taxon>
        <taxon>Arthropoda</taxon>
        <taxon>Chelicerata</taxon>
        <taxon>Arachnida</taxon>
        <taxon>Araneae</taxon>
        <taxon>Araneomorphae</taxon>
        <taxon>Entelegynae</taxon>
        <taxon>Araneoidea</taxon>
        <taxon>Araneidae</taxon>
        <taxon>Larinioides</taxon>
    </lineage>
</organism>
<dbReference type="SUPFAM" id="SSF56112">
    <property type="entry name" value="Protein kinase-like (PK-like)"/>
    <property type="match status" value="1"/>
</dbReference>
<proteinExistence type="inferred from homology"/>
<comment type="similarity">
    <text evidence="1">Belongs to the PI3/PI4-kinase family.</text>
</comment>
<keyword evidence="5" id="KW-0547">Nucleotide-binding</keyword>
<evidence type="ECO:0000256" key="5">
    <source>
        <dbReference type="ARBA" id="ARBA00022741"/>
    </source>
</evidence>
<dbReference type="FunFam" id="1.10.1070.11:FF:000008">
    <property type="entry name" value="serine/threonine-protein kinase SMG1 isoform X2"/>
    <property type="match status" value="1"/>
</dbReference>
<keyword evidence="16" id="KW-1185">Reference proteome</keyword>
<evidence type="ECO:0000256" key="2">
    <source>
        <dbReference type="ARBA" id="ARBA00012513"/>
    </source>
</evidence>
<dbReference type="InterPro" id="IPR003152">
    <property type="entry name" value="FATC_dom"/>
</dbReference>
<evidence type="ECO:0000256" key="11">
    <source>
        <dbReference type="SAM" id="MobiDB-lite"/>
    </source>
</evidence>
<dbReference type="InterPro" id="IPR050517">
    <property type="entry name" value="DDR_Repair_Kinase"/>
</dbReference>
<dbReference type="InterPro" id="IPR011009">
    <property type="entry name" value="Kinase-like_dom_sf"/>
</dbReference>
<feature type="region of interest" description="Disordered" evidence="11">
    <location>
        <begin position="1"/>
        <end position="117"/>
    </location>
</feature>
<dbReference type="Pfam" id="PF00454">
    <property type="entry name" value="PI3_PI4_kinase"/>
    <property type="match status" value="1"/>
</dbReference>
<dbReference type="InterPro" id="IPR000403">
    <property type="entry name" value="PI3/4_kinase_cat_dom"/>
</dbReference>
<dbReference type="InterPro" id="IPR031559">
    <property type="entry name" value="SMG1"/>
</dbReference>
<dbReference type="InterPro" id="IPR036940">
    <property type="entry name" value="PI3/4_kinase_cat_sf"/>
</dbReference>
<evidence type="ECO:0000256" key="4">
    <source>
        <dbReference type="ARBA" id="ARBA00022679"/>
    </source>
</evidence>
<dbReference type="FunFam" id="3.30.1010.10:FF:000010">
    <property type="entry name" value="serine/threonine-protein kinase SMG1 isoform X1"/>
    <property type="match status" value="1"/>
</dbReference>
<dbReference type="PANTHER" id="PTHR11139:SF71">
    <property type="entry name" value="SERINE_THREONINE-PROTEIN KINASE SMG1"/>
    <property type="match status" value="1"/>
</dbReference>
<dbReference type="InterPro" id="IPR039414">
    <property type="entry name" value="SMG1_PIKKc"/>
</dbReference>
<evidence type="ECO:0000256" key="3">
    <source>
        <dbReference type="ARBA" id="ARBA00022527"/>
    </source>
</evidence>
<dbReference type="InterPro" id="IPR014009">
    <property type="entry name" value="PIK_FAT"/>
</dbReference>
<dbReference type="GO" id="GO:0005524">
    <property type="term" value="F:ATP binding"/>
    <property type="evidence" value="ECO:0007669"/>
    <property type="project" value="UniProtKB-KW"/>
</dbReference>
<feature type="region of interest" description="Disordered" evidence="11">
    <location>
        <begin position="1903"/>
        <end position="1934"/>
    </location>
</feature>
<evidence type="ECO:0000259" key="14">
    <source>
        <dbReference type="PROSITE" id="PS51190"/>
    </source>
</evidence>
<dbReference type="EC" id="2.7.11.1" evidence="2"/>
<dbReference type="Proteomes" id="UP001497382">
    <property type="component" value="Unassembled WGS sequence"/>
</dbReference>
<dbReference type="PROSITE" id="PS50290">
    <property type="entry name" value="PI3_4_KINASE_3"/>
    <property type="match status" value="1"/>
</dbReference>
<evidence type="ECO:0000256" key="7">
    <source>
        <dbReference type="ARBA" id="ARBA00022840"/>
    </source>
</evidence>
<dbReference type="CDD" id="cd05170">
    <property type="entry name" value="PIKKc_SMG1"/>
    <property type="match status" value="1"/>
</dbReference>
<evidence type="ECO:0000256" key="8">
    <source>
        <dbReference type="ARBA" id="ARBA00023161"/>
    </source>
</evidence>
<keyword evidence="8" id="KW-0866">Nonsense-mediated mRNA decay</keyword>
<evidence type="ECO:0000259" key="12">
    <source>
        <dbReference type="PROSITE" id="PS50290"/>
    </source>
</evidence>
<dbReference type="Pfam" id="PF15785">
    <property type="entry name" value="SMG1"/>
    <property type="match status" value="1"/>
</dbReference>
<feature type="compositionally biased region" description="Low complexity" evidence="11">
    <location>
        <begin position="697"/>
        <end position="711"/>
    </location>
</feature>
<feature type="region of interest" description="Disordered" evidence="11">
    <location>
        <begin position="697"/>
        <end position="720"/>
    </location>
</feature>
<comment type="caution">
    <text evidence="15">The sequence shown here is derived from an EMBL/GenBank/DDBJ whole genome shotgun (WGS) entry which is preliminary data.</text>
</comment>
<feature type="domain" description="FATC" evidence="14">
    <location>
        <begin position="3584"/>
        <end position="3616"/>
    </location>
</feature>
<accession>A0AAV2BCR0</accession>
<dbReference type="SMART" id="SM01343">
    <property type="entry name" value="FATC"/>
    <property type="match status" value="1"/>
</dbReference>
<feature type="compositionally biased region" description="Basic and acidic residues" evidence="11">
    <location>
        <begin position="53"/>
        <end position="66"/>
    </location>
</feature>
<dbReference type="Pfam" id="PF02260">
    <property type="entry name" value="FATC"/>
    <property type="match status" value="1"/>
</dbReference>
<keyword evidence="7" id="KW-0067">ATP-binding</keyword>
<dbReference type="PROSITE" id="PS51190">
    <property type="entry name" value="FATC"/>
    <property type="match status" value="1"/>
</dbReference>
<dbReference type="InterPro" id="IPR018936">
    <property type="entry name" value="PI3/4_kinase_CS"/>
</dbReference>
<reference evidence="15 16" key="1">
    <citation type="submission" date="2024-04" db="EMBL/GenBank/DDBJ databases">
        <authorList>
            <person name="Rising A."/>
            <person name="Reimegard J."/>
            <person name="Sonavane S."/>
            <person name="Akerstrom W."/>
            <person name="Nylinder S."/>
            <person name="Hedman E."/>
            <person name="Kallberg Y."/>
        </authorList>
    </citation>
    <scope>NUCLEOTIDE SEQUENCE [LARGE SCALE GENOMIC DNA]</scope>
</reference>